<protein>
    <submittedName>
        <fullName evidence="2">Adenylate/guanylate cyclase domain-containing response regulator</fullName>
    </submittedName>
</protein>
<dbReference type="Gene3D" id="3.30.70.1230">
    <property type="entry name" value="Nucleotide cyclase"/>
    <property type="match status" value="1"/>
</dbReference>
<dbReference type="GO" id="GO:0035556">
    <property type="term" value="P:intracellular signal transduction"/>
    <property type="evidence" value="ECO:0007669"/>
    <property type="project" value="InterPro"/>
</dbReference>
<name>A0A968GD00_9SPIO</name>
<dbReference type="InterPro" id="IPR050697">
    <property type="entry name" value="Adenylyl/Guanylyl_Cyclase_3/4"/>
</dbReference>
<dbReference type="GO" id="GO:0004016">
    <property type="term" value="F:adenylate cyclase activity"/>
    <property type="evidence" value="ECO:0007669"/>
    <property type="project" value="UniProtKB-ARBA"/>
</dbReference>
<keyword evidence="3" id="KW-1185">Reference proteome</keyword>
<comment type="caution">
    <text evidence="2">The sequence shown here is derived from an EMBL/GenBank/DDBJ whole genome shotgun (WGS) entry which is preliminary data.</text>
</comment>
<dbReference type="InterPro" id="IPR029787">
    <property type="entry name" value="Nucleotide_cyclase"/>
</dbReference>
<dbReference type="SUPFAM" id="SSF55073">
    <property type="entry name" value="Nucleotide cyclase"/>
    <property type="match status" value="1"/>
</dbReference>
<dbReference type="GO" id="GO:0009190">
    <property type="term" value="P:cyclic nucleotide biosynthetic process"/>
    <property type="evidence" value="ECO:0007669"/>
    <property type="project" value="InterPro"/>
</dbReference>
<dbReference type="PROSITE" id="PS50125">
    <property type="entry name" value="GUANYLATE_CYCLASE_2"/>
    <property type="match status" value="1"/>
</dbReference>
<sequence>MHGVILIIDQYDFSNHISDLLHLGKQEGFEEFVVAYATTIEEAYNIFFENLPVLIIASSRLEGGYENLRMLKEEEMYRHIPVLVLTENYNRYYFKRIYESGADAVLTYQEVELGHLQVRARPLIAQSALFQLKILHSSELQEKALLDFILLDIIKQYVPRTIWKIANKCAEEQTMLIEEESLELTCAFGDVKGFTTISQSMTPSEVIAFLNVAYEIVTRNVYANNGDIDKFIGDAFFAVFENSKDAIRAIRNMQRELVEASHQREERGEVPVMFRISVHTGSVIRGNVGGNRRYDNTLIGDTVNTASRLEHEAPVGGFIVSESAAQQAGLHVPIENMTAYSLRGRDSDIYAFSYFDLVEQGIINEEELFNE</sequence>
<organism evidence="2 3">
    <name type="scientific">Entomospira entomophila</name>
    <dbReference type="NCBI Taxonomy" id="2719988"/>
    <lineage>
        <taxon>Bacteria</taxon>
        <taxon>Pseudomonadati</taxon>
        <taxon>Spirochaetota</taxon>
        <taxon>Spirochaetia</taxon>
        <taxon>Spirochaetales</taxon>
        <taxon>Spirochaetaceae</taxon>
        <taxon>Entomospira</taxon>
    </lineage>
</organism>
<reference evidence="2 3" key="1">
    <citation type="submission" date="2020-03" db="EMBL/GenBank/DDBJ databases">
        <title>Spirochaetal bacteria isolated from arthropods constitute a novel genus Entomospira genus novum within the order Spirochaetales.</title>
        <authorList>
            <person name="Grana-Miraglia L."/>
            <person name="Sikutova S."/>
            <person name="Fingerle V."/>
            <person name="Sing A."/>
            <person name="Castillo-Ramirez S."/>
            <person name="Margos G."/>
            <person name="Rudolf I."/>
        </authorList>
    </citation>
    <scope>NUCLEOTIDE SEQUENCE [LARGE SCALE GENOMIC DNA]</scope>
    <source>
        <strain evidence="2 3">BR193</strain>
    </source>
</reference>
<evidence type="ECO:0000259" key="1">
    <source>
        <dbReference type="PROSITE" id="PS50125"/>
    </source>
</evidence>
<gene>
    <name evidence="2" type="ORF">HCT14_04160</name>
</gene>
<dbReference type="InterPro" id="IPR011006">
    <property type="entry name" value="CheY-like_superfamily"/>
</dbReference>
<accession>A0A968GD00</accession>
<dbReference type="Pfam" id="PF00211">
    <property type="entry name" value="Guanylate_cyc"/>
    <property type="match status" value="1"/>
</dbReference>
<dbReference type="RefSeq" id="WP_167700288.1">
    <property type="nucleotide sequence ID" value="NZ_CP118174.1"/>
</dbReference>
<dbReference type="AlphaFoldDB" id="A0A968GD00"/>
<proteinExistence type="predicted"/>
<feature type="domain" description="Guanylate cyclase" evidence="1">
    <location>
        <begin position="185"/>
        <end position="310"/>
    </location>
</feature>
<dbReference type="CDD" id="cd07302">
    <property type="entry name" value="CHD"/>
    <property type="match status" value="1"/>
</dbReference>
<dbReference type="PANTHER" id="PTHR43081:SF1">
    <property type="entry name" value="ADENYLATE CYCLASE, TERMINAL-DIFFERENTIATION SPECIFIC"/>
    <property type="match status" value="1"/>
</dbReference>
<dbReference type="CDD" id="cd00156">
    <property type="entry name" value="REC"/>
    <property type="match status" value="1"/>
</dbReference>
<evidence type="ECO:0000313" key="3">
    <source>
        <dbReference type="Proteomes" id="UP000711995"/>
    </source>
</evidence>
<dbReference type="Gene3D" id="3.40.50.2300">
    <property type="match status" value="1"/>
</dbReference>
<evidence type="ECO:0000313" key="2">
    <source>
        <dbReference type="EMBL" id="NIZ40704.1"/>
    </source>
</evidence>
<dbReference type="PANTHER" id="PTHR43081">
    <property type="entry name" value="ADENYLATE CYCLASE, TERMINAL-DIFFERENTIATION SPECIFIC-RELATED"/>
    <property type="match status" value="1"/>
</dbReference>
<dbReference type="SUPFAM" id="SSF52172">
    <property type="entry name" value="CheY-like"/>
    <property type="match status" value="1"/>
</dbReference>
<dbReference type="InterPro" id="IPR001054">
    <property type="entry name" value="A/G_cyclase"/>
</dbReference>
<dbReference type="Proteomes" id="UP000711995">
    <property type="component" value="Unassembled WGS sequence"/>
</dbReference>
<dbReference type="SMART" id="SM00044">
    <property type="entry name" value="CYCc"/>
    <property type="match status" value="1"/>
</dbReference>
<dbReference type="EMBL" id="JAATLJ010000001">
    <property type="protein sequence ID" value="NIZ40704.1"/>
    <property type="molecule type" value="Genomic_DNA"/>
</dbReference>